<reference evidence="1 2" key="1">
    <citation type="journal article" date="2016" name="Front. Microbiol.">
        <title>Genomic Resource of Rice Seed Associated Bacteria.</title>
        <authorList>
            <person name="Midha S."/>
            <person name="Bansal K."/>
            <person name="Sharma S."/>
            <person name="Kumar N."/>
            <person name="Patil P.P."/>
            <person name="Chaudhry V."/>
            <person name="Patil P.B."/>
        </authorList>
    </citation>
    <scope>NUCLEOTIDE SEQUENCE [LARGE SCALE GENOMIC DNA]</scope>
    <source>
        <strain evidence="1 2">NS226</strain>
    </source>
</reference>
<sequence length="88" mass="10052">MSTSQMVGRDAARHVLRLSEERFDNLVAIRVFVPLGGCFHLPTLRRNLRLARKIERDAARKIAVIHDEKCRLLASIGTPSTLKMEERI</sequence>
<gene>
    <name evidence="1" type="ORF">NS226_17815</name>
</gene>
<dbReference type="EMBL" id="LDPZ01000047">
    <property type="protein sequence ID" value="KTQ86761.1"/>
    <property type="molecule type" value="Genomic_DNA"/>
</dbReference>
<accession>A0A175R5G2</accession>
<organism evidence="1 2">
    <name type="scientific">Aureimonas ureilytica</name>
    <dbReference type="NCBI Taxonomy" id="401562"/>
    <lineage>
        <taxon>Bacteria</taxon>
        <taxon>Pseudomonadati</taxon>
        <taxon>Pseudomonadota</taxon>
        <taxon>Alphaproteobacteria</taxon>
        <taxon>Hyphomicrobiales</taxon>
        <taxon>Aurantimonadaceae</taxon>
        <taxon>Aureimonas</taxon>
    </lineage>
</organism>
<protein>
    <submittedName>
        <fullName evidence="1">Uncharacterized protein</fullName>
    </submittedName>
</protein>
<evidence type="ECO:0000313" key="2">
    <source>
        <dbReference type="Proteomes" id="UP000078272"/>
    </source>
</evidence>
<comment type="caution">
    <text evidence="1">The sequence shown here is derived from an EMBL/GenBank/DDBJ whole genome shotgun (WGS) entry which is preliminary data.</text>
</comment>
<dbReference type="Proteomes" id="UP000078272">
    <property type="component" value="Unassembled WGS sequence"/>
</dbReference>
<dbReference type="AlphaFoldDB" id="A0A175R5G2"/>
<name>A0A175R5G2_9HYPH</name>
<dbReference type="PATRIC" id="fig|401562.3.peg.3503"/>
<evidence type="ECO:0000313" key="1">
    <source>
        <dbReference type="EMBL" id="KTQ86761.1"/>
    </source>
</evidence>
<proteinExistence type="predicted"/>